<dbReference type="Gene3D" id="3.40.395.10">
    <property type="entry name" value="Adenoviral Proteinase, Chain A"/>
    <property type="match status" value="1"/>
</dbReference>
<protein>
    <recommendedName>
        <fullName evidence="5">Ubiquitin-like protease family profile domain-containing protein</fullName>
    </recommendedName>
</protein>
<dbReference type="PANTHER" id="PTHR48449:SF1">
    <property type="entry name" value="DUF1985 DOMAIN-CONTAINING PROTEIN"/>
    <property type="match status" value="1"/>
</dbReference>
<keyword evidence="3" id="KW-0378">Hydrolase</keyword>
<feature type="domain" description="Ubiquitin-like protease family profile" evidence="5">
    <location>
        <begin position="511"/>
        <end position="723"/>
    </location>
</feature>
<dbReference type="EMBL" id="CM010629">
    <property type="protein sequence ID" value="RID75425.1"/>
    <property type="molecule type" value="Genomic_DNA"/>
</dbReference>
<dbReference type="SUPFAM" id="SSF54001">
    <property type="entry name" value="Cysteine proteinases"/>
    <property type="match status" value="1"/>
</dbReference>
<dbReference type="Pfam" id="PF02902">
    <property type="entry name" value="Peptidase_C48"/>
    <property type="match status" value="1"/>
</dbReference>
<evidence type="ECO:0000259" key="5">
    <source>
        <dbReference type="PROSITE" id="PS50600"/>
    </source>
</evidence>
<dbReference type="InterPro" id="IPR015410">
    <property type="entry name" value="DUF1985"/>
</dbReference>
<name>A0A398AD64_BRACM</name>
<proteinExistence type="inferred from homology"/>
<dbReference type="Pfam" id="PF09331">
    <property type="entry name" value="DUF1985"/>
    <property type="match status" value="1"/>
</dbReference>
<sequence length="763" mass="87023">MVNHNFHPRHLPHVRETIGLDVWEELVNSPIGVVARLAERKSMWSGRTVHYLLCRQLRVIKKEIWCLVADEAIRFSLLEFGEITGLNIGPLPTEKFDPSQYNEFWGELKVPLGMGPKLDELKAALAFCPRWSFEKRKWLGLLLLQAMGVYCLHHNSRIPFQSAIRVLYDEAMRSYPWSRTAYEVLIDSIKTLAVDGGSYTISGMKDALLIWAYESVTCFGESFGRVINNEDVPLLRWGGKRTHASFDKLLSSEIEKHGEASPVVRTHQKSVNSPALVDATPRPKKNLAKELEKESGARVLLRVRKPMRRKKTAQADAAFKRKEKAEAKKKAAEEKKKEAEAKKTEATAKKKVAEAKKKVAELKKQSQARSTYKKVTPPRDGVTRCNVQPDVEDSSLADITDEVVAEQNEFAPKSDVENSELVRSAIIKEFWEKYVRLTSKGLSTTAVSSSFDFPTVGHDGTTCMRKNVTPSSAIYDPLAPDYPALLEKLMQHIKAISPKPPAPPGKKEVLTADHESDFYSILIHERPWPETEYGWVFDNHIVAYMNVLIKRSMREPTPFWSKRIAFVDGWWQSSLIHDYGQFKMKPTMFMFKGNGYEDMINGRIPNHCRTNLRWYDDVDHLYGYLQTGRNHWVTYHVDLKKEKIDCYDPIFGEVTPEIEQRILNSFKPLTHMIPAMLSVHIPANIRPISRKKFSFRRRSKIYTPQNTQIGDCGVYSLKFVECLALGVTFDGVNDQNIQGLRMKMAADILAEGGNIQMSSAWCT</sequence>
<organism evidence="6 7">
    <name type="scientific">Brassica campestris</name>
    <name type="common">Field mustard</name>
    <dbReference type="NCBI Taxonomy" id="3711"/>
    <lineage>
        <taxon>Eukaryota</taxon>
        <taxon>Viridiplantae</taxon>
        <taxon>Streptophyta</taxon>
        <taxon>Embryophyta</taxon>
        <taxon>Tracheophyta</taxon>
        <taxon>Spermatophyta</taxon>
        <taxon>Magnoliopsida</taxon>
        <taxon>eudicotyledons</taxon>
        <taxon>Gunneridae</taxon>
        <taxon>Pentapetalae</taxon>
        <taxon>rosids</taxon>
        <taxon>malvids</taxon>
        <taxon>Brassicales</taxon>
        <taxon>Brassicaceae</taxon>
        <taxon>Brassiceae</taxon>
        <taxon>Brassica</taxon>
    </lineage>
</organism>
<gene>
    <name evidence="6" type="ORF">BRARA_B02471</name>
</gene>
<feature type="region of interest" description="Disordered" evidence="4">
    <location>
        <begin position="259"/>
        <end position="291"/>
    </location>
</feature>
<feature type="region of interest" description="Disordered" evidence="4">
    <location>
        <begin position="304"/>
        <end position="350"/>
    </location>
</feature>
<reference evidence="6 7" key="1">
    <citation type="submission" date="2018-06" db="EMBL/GenBank/DDBJ databases">
        <title>WGS assembly of Brassica rapa FPsc.</title>
        <authorList>
            <person name="Bowman J."/>
            <person name="Kohchi T."/>
            <person name="Yamato K."/>
            <person name="Jenkins J."/>
            <person name="Shu S."/>
            <person name="Ishizaki K."/>
            <person name="Yamaoka S."/>
            <person name="Nishihama R."/>
            <person name="Nakamura Y."/>
            <person name="Berger F."/>
            <person name="Adam C."/>
            <person name="Aki S."/>
            <person name="Althoff F."/>
            <person name="Araki T."/>
            <person name="Arteaga-Vazquez M."/>
            <person name="Balasubrmanian S."/>
            <person name="Bauer D."/>
            <person name="Boehm C."/>
            <person name="Briginshaw L."/>
            <person name="Caballero-Perez J."/>
            <person name="Catarino B."/>
            <person name="Chen F."/>
            <person name="Chiyoda S."/>
            <person name="Chovatia M."/>
            <person name="Davies K."/>
            <person name="Delmans M."/>
            <person name="Demura T."/>
            <person name="Dierschke T."/>
            <person name="Dolan L."/>
            <person name="Dorantes-Acosta A."/>
            <person name="Eklund D."/>
            <person name="Florent S."/>
            <person name="Flores-Sandoval E."/>
            <person name="Fujiyama A."/>
            <person name="Fukuzawa H."/>
            <person name="Galik B."/>
            <person name="Grimanelli D."/>
            <person name="Grimwood J."/>
            <person name="Grossniklaus U."/>
            <person name="Hamada T."/>
            <person name="Haseloff J."/>
            <person name="Hetherington A."/>
            <person name="Higo A."/>
            <person name="Hirakawa Y."/>
            <person name="Hundley H."/>
            <person name="Ikeda Y."/>
            <person name="Inoue K."/>
            <person name="Inoue S."/>
            <person name="Ishida S."/>
            <person name="Jia Q."/>
            <person name="Kakita M."/>
            <person name="Kanazawa T."/>
            <person name="Kawai Y."/>
            <person name="Kawashima T."/>
            <person name="Kennedy M."/>
            <person name="Kinose K."/>
            <person name="Kinoshita T."/>
            <person name="Kohara Y."/>
            <person name="Koide E."/>
            <person name="Komatsu K."/>
            <person name="Kopischke S."/>
            <person name="Kubo M."/>
            <person name="Kyozuka J."/>
            <person name="Lagercrantz U."/>
            <person name="Lin S."/>
            <person name="Lindquist E."/>
            <person name="Lipzen A."/>
            <person name="Lu C."/>
            <person name="Luna E."/>
            <person name="Martienssen R."/>
            <person name="Minamino N."/>
            <person name="Mizutani M."/>
            <person name="Mizutani M."/>
            <person name="Mochizuki N."/>
            <person name="Monte I."/>
            <person name="Mosher R."/>
            <person name="Nagasaki H."/>
            <person name="Nakagami H."/>
            <person name="Naramoto S."/>
            <person name="Nishitani K."/>
            <person name="Ohtani M."/>
            <person name="Okamoto T."/>
            <person name="Okumura M."/>
            <person name="Phillips J."/>
            <person name="Pollak B."/>
            <person name="Reinders A."/>
            <person name="Roevekamp M."/>
            <person name="Sano R."/>
            <person name="Sawa S."/>
            <person name="Schmid M."/>
            <person name="Shirakawa M."/>
            <person name="Solano R."/>
            <person name="Spunde A."/>
            <person name="Suetsugu N."/>
            <person name="Sugano S."/>
            <person name="Sugiyama A."/>
            <person name="Sun R."/>
            <person name="Suzuki Y."/>
            <person name="Takenaka M."/>
            <person name="Takezawa D."/>
            <person name="Tomogane H."/>
            <person name="Tsuzuki M."/>
            <person name="Ueda T."/>
            <person name="Umeda M."/>
            <person name="Ward J."/>
            <person name="Watanabe Y."/>
            <person name="Yazaki K."/>
            <person name="Yokoyama R."/>
            <person name="Yoshitake Y."/>
            <person name="Yotsui I."/>
            <person name="Zachgo S."/>
            <person name="Schmutz J."/>
        </authorList>
    </citation>
    <scope>NUCLEOTIDE SEQUENCE [LARGE SCALE GENOMIC DNA]</scope>
    <source>
        <strain evidence="7">cv. B-3</strain>
    </source>
</reference>
<dbReference type="GO" id="GO:0006508">
    <property type="term" value="P:proteolysis"/>
    <property type="evidence" value="ECO:0007669"/>
    <property type="project" value="UniProtKB-KW"/>
</dbReference>
<dbReference type="PANTHER" id="PTHR48449">
    <property type="entry name" value="DUF1985 DOMAIN-CONTAINING PROTEIN"/>
    <property type="match status" value="1"/>
</dbReference>
<accession>A0A398AD64</accession>
<dbReference type="GO" id="GO:0008234">
    <property type="term" value="F:cysteine-type peptidase activity"/>
    <property type="evidence" value="ECO:0007669"/>
    <property type="project" value="InterPro"/>
</dbReference>
<evidence type="ECO:0000256" key="3">
    <source>
        <dbReference type="ARBA" id="ARBA00022801"/>
    </source>
</evidence>
<comment type="similarity">
    <text evidence="1">Belongs to the peptidase C48 family.</text>
</comment>
<evidence type="ECO:0000313" key="6">
    <source>
        <dbReference type="EMBL" id="RID75425.1"/>
    </source>
</evidence>
<dbReference type="PROSITE" id="PS50600">
    <property type="entry name" value="ULP_PROTEASE"/>
    <property type="match status" value="1"/>
</dbReference>
<keyword evidence="2" id="KW-0645">Protease</keyword>
<feature type="compositionally biased region" description="Basic and acidic residues" evidence="4">
    <location>
        <begin position="318"/>
        <end position="350"/>
    </location>
</feature>
<dbReference type="InterPro" id="IPR003653">
    <property type="entry name" value="Peptidase_C48_C"/>
</dbReference>
<feature type="region of interest" description="Disordered" evidence="4">
    <location>
        <begin position="365"/>
        <end position="387"/>
    </location>
</feature>
<evidence type="ECO:0000256" key="2">
    <source>
        <dbReference type="ARBA" id="ARBA00022670"/>
    </source>
</evidence>
<evidence type="ECO:0000313" key="7">
    <source>
        <dbReference type="Proteomes" id="UP000264353"/>
    </source>
</evidence>
<dbReference type="Proteomes" id="UP000264353">
    <property type="component" value="Chromosome A2"/>
</dbReference>
<dbReference type="InterPro" id="IPR038765">
    <property type="entry name" value="Papain-like_cys_pep_sf"/>
</dbReference>
<dbReference type="AlphaFoldDB" id="A0A398AD64"/>
<evidence type="ECO:0000256" key="4">
    <source>
        <dbReference type="SAM" id="MobiDB-lite"/>
    </source>
</evidence>
<evidence type="ECO:0000256" key="1">
    <source>
        <dbReference type="ARBA" id="ARBA00005234"/>
    </source>
</evidence>